<dbReference type="AlphaFoldDB" id="F4NT35"/>
<evidence type="ECO:0000313" key="1">
    <source>
        <dbReference type="EMBL" id="EGF83870.1"/>
    </source>
</evidence>
<dbReference type="GeneID" id="18242111"/>
<dbReference type="InParanoid" id="F4NT35"/>
<organism evidence="1 2">
    <name type="scientific">Batrachochytrium dendrobatidis (strain JAM81 / FGSC 10211)</name>
    <name type="common">Frog chytrid fungus</name>
    <dbReference type="NCBI Taxonomy" id="684364"/>
    <lineage>
        <taxon>Eukaryota</taxon>
        <taxon>Fungi</taxon>
        <taxon>Fungi incertae sedis</taxon>
        <taxon>Chytridiomycota</taxon>
        <taxon>Chytridiomycota incertae sedis</taxon>
        <taxon>Chytridiomycetes</taxon>
        <taxon>Rhizophydiales</taxon>
        <taxon>Rhizophydiales incertae sedis</taxon>
        <taxon>Batrachochytrium</taxon>
    </lineage>
</organism>
<keyword evidence="2" id="KW-1185">Reference proteome</keyword>
<accession>F4NT35</accession>
<dbReference type="RefSeq" id="XP_006676255.1">
    <property type="nucleotide sequence ID" value="XM_006676192.1"/>
</dbReference>
<gene>
    <name evidence="1" type="ORF">BATDEDRAFT_85561</name>
</gene>
<proteinExistence type="predicted"/>
<name>F4NT35_BATDJ</name>
<sequence length="59" mass="6493">MVGIYPFIRLYLALLLPRTLKMKAHIVSTIDALGVQLPIPGTCTKSNNKLKVATESHCI</sequence>
<dbReference type="Proteomes" id="UP000007241">
    <property type="component" value="Unassembled WGS sequence"/>
</dbReference>
<reference evidence="1 2" key="1">
    <citation type="submission" date="2009-12" db="EMBL/GenBank/DDBJ databases">
        <title>The draft genome of Batrachochytrium dendrobatidis.</title>
        <authorList>
            <consortium name="US DOE Joint Genome Institute (JGI-PGF)"/>
            <person name="Kuo A."/>
            <person name="Salamov A."/>
            <person name="Schmutz J."/>
            <person name="Lucas S."/>
            <person name="Pitluck S."/>
            <person name="Rosenblum E."/>
            <person name="Stajich J."/>
            <person name="Eisen M."/>
            <person name="Grigoriev I.V."/>
        </authorList>
    </citation>
    <scope>NUCLEOTIDE SEQUENCE [LARGE SCALE GENOMIC DNA]</scope>
    <source>
        <strain evidence="2">JAM81 / FGSC 10211</strain>
    </source>
</reference>
<evidence type="ECO:0000313" key="2">
    <source>
        <dbReference type="Proteomes" id="UP000007241"/>
    </source>
</evidence>
<dbReference type="HOGENOM" id="CLU_2960359_0_0_1"/>
<dbReference type="EMBL" id="GL882879">
    <property type="protein sequence ID" value="EGF83870.1"/>
    <property type="molecule type" value="Genomic_DNA"/>
</dbReference>
<protein>
    <submittedName>
        <fullName evidence="1">Uncharacterized protein</fullName>
    </submittedName>
</protein>